<evidence type="ECO:0000313" key="6">
    <source>
        <dbReference type="Proteomes" id="UP000069771"/>
    </source>
</evidence>
<dbReference type="SUPFAM" id="SSF53448">
    <property type="entry name" value="Nucleotide-diphospho-sugar transferases"/>
    <property type="match status" value="1"/>
</dbReference>
<organism evidence="5 6">
    <name type="scientific">Faecalibaculum rodentium</name>
    <dbReference type="NCBI Taxonomy" id="1702221"/>
    <lineage>
        <taxon>Bacteria</taxon>
        <taxon>Bacillati</taxon>
        <taxon>Bacillota</taxon>
        <taxon>Erysipelotrichia</taxon>
        <taxon>Erysipelotrichales</taxon>
        <taxon>Erysipelotrichaceae</taxon>
        <taxon>Faecalibaculum</taxon>
    </lineage>
</organism>
<dbReference type="InterPro" id="IPR001173">
    <property type="entry name" value="Glyco_trans_2-like"/>
</dbReference>
<evidence type="ECO:0000256" key="2">
    <source>
        <dbReference type="ARBA" id="ARBA00022676"/>
    </source>
</evidence>
<dbReference type="InterPro" id="IPR029044">
    <property type="entry name" value="Nucleotide-diphossugar_trans"/>
</dbReference>
<reference evidence="5 6" key="1">
    <citation type="journal article" date="2016" name="Gut Pathog.">
        <title>Whole genome sequencing of "Faecalibaculum rodentium" ALO17, isolated from C57BL/6J laboratory mouse feces.</title>
        <authorList>
            <person name="Lim S."/>
            <person name="Chang D.H."/>
            <person name="Ahn S."/>
            <person name="Kim B.C."/>
        </authorList>
    </citation>
    <scope>NUCLEOTIDE SEQUENCE [LARGE SCALE GENOMIC DNA]</scope>
    <source>
        <strain evidence="5 6">Alo17</strain>
    </source>
</reference>
<evidence type="ECO:0000259" key="4">
    <source>
        <dbReference type="Pfam" id="PF00535"/>
    </source>
</evidence>
<dbReference type="AlphaFoldDB" id="A0A140DX15"/>
<dbReference type="InterPro" id="IPR050834">
    <property type="entry name" value="Glycosyltransf_2"/>
</dbReference>
<name>A0A140DX15_9FIRM</name>
<evidence type="ECO:0000313" key="5">
    <source>
        <dbReference type="EMBL" id="AMK55192.1"/>
    </source>
</evidence>
<dbReference type="PANTHER" id="PTHR43685:SF5">
    <property type="entry name" value="GLYCOSYLTRANSFERASE EPSE-RELATED"/>
    <property type="match status" value="1"/>
</dbReference>
<dbReference type="EMBL" id="CP011391">
    <property type="protein sequence ID" value="AMK55192.1"/>
    <property type="molecule type" value="Genomic_DNA"/>
</dbReference>
<dbReference type="GO" id="GO:0016757">
    <property type="term" value="F:glycosyltransferase activity"/>
    <property type="evidence" value="ECO:0007669"/>
    <property type="project" value="UniProtKB-KW"/>
</dbReference>
<dbReference type="RefSeq" id="WP_067558555.1">
    <property type="nucleotide sequence ID" value="NZ_CANAUQ010000006.1"/>
</dbReference>
<dbReference type="STRING" id="1702221.AALO17_20580"/>
<comment type="similarity">
    <text evidence="1">Belongs to the glycosyltransferase 2 family.</text>
</comment>
<proteinExistence type="inferred from homology"/>
<keyword evidence="2" id="KW-0328">Glycosyltransferase</keyword>
<dbReference type="KEGG" id="fro:AALO17_20580"/>
<gene>
    <name evidence="5" type="ORF">AALO17_20580</name>
</gene>
<keyword evidence="3" id="KW-0808">Transferase</keyword>
<evidence type="ECO:0000256" key="1">
    <source>
        <dbReference type="ARBA" id="ARBA00006739"/>
    </source>
</evidence>
<dbReference type="Pfam" id="PF00535">
    <property type="entry name" value="Glycos_transf_2"/>
    <property type="match status" value="1"/>
</dbReference>
<dbReference type="PANTHER" id="PTHR43685">
    <property type="entry name" value="GLYCOSYLTRANSFERASE"/>
    <property type="match status" value="1"/>
</dbReference>
<dbReference type="Gene3D" id="3.90.550.10">
    <property type="entry name" value="Spore Coat Polysaccharide Biosynthesis Protein SpsA, Chain A"/>
    <property type="match status" value="1"/>
</dbReference>
<dbReference type="Proteomes" id="UP000069771">
    <property type="component" value="Chromosome"/>
</dbReference>
<sequence length="313" mass="36572">MISVAMAVYNGEKYLEVQLDSIVRQTKQADEIVIVDDCSTDQSMEIIKKFQGKHPNIRVYRNKSTLGYKKNFREVIRLCQGDLIFLSDQDDFWMPEKVHIMSDIMETHPDIQVLASSFEFMDADGKSYSVKLRKGMSNNNLYLKPVQANSLVSVTFDEFCSHNYFQGCSMALSKTAANAYLANWTDRIPHDWLIALLASHENGFYFLNKPLFCYRTHSQNTIGIPKGKKAEEWVRLKFAEDMRDAMTTVRDIWPEEFKKSDVYQKRILFADAHIQALHNRSFWDLIWQNLNPVYHELKSGRARLMDLYFVLFK</sequence>
<protein>
    <recommendedName>
        <fullName evidence="4">Glycosyltransferase 2-like domain-containing protein</fullName>
    </recommendedName>
</protein>
<feature type="domain" description="Glycosyltransferase 2-like" evidence="4">
    <location>
        <begin position="3"/>
        <end position="132"/>
    </location>
</feature>
<evidence type="ECO:0000256" key="3">
    <source>
        <dbReference type="ARBA" id="ARBA00022679"/>
    </source>
</evidence>
<accession>A0A140DX15</accession>
<keyword evidence="6" id="KW-1185">Reference proteome</keyword>